<comment type="caution">
    <text evidence="2">The sequence shown here is derived from an EMBL/GenBank/DDBJ whole genome shotgun (WGS) entry which is preliminary data.</text>
</comment>
<gene>
    <name evidence="2" type="ORF">C492_16873</name>
</gene>
<name>L9WX18_9EURY</name>
<keyword evidence="3" id="KW-1185">Reference proteome</keyword>
<reference evidence="2 3" key="1">
    <citation type="journal article" date="2014" name="PLoS Genet.">
        <title>Phylogenetically driven sequencing of extremely halophilic archaea reveals strategies for static and dynamic osmo-response.</title>
        <authorList>
            <person name="Becker E.A."/>
            <person name="Seitzer P.M."/>
            <person name="Tritt A."/>
            <person name="Larsen D."/>
            <person name="Krusor M."/>
            <person name="Yao A.I."/>
            <person name="Wu D."/>
            <person name="Madern D."/>
            <person name="Eisen J.A."/>
            <person name="Darling A.E."/>
            <person name="Facciotti M.T."/>
        </authorList>
    </citation>
    <scope>NUCLEOTIDE SEQUENCE [LARGE SCALE GENOMIC DNA]</scope>
    <source>
        <strain evidence="2 3">DSM 18795</strain>
    </source>
</reference>
<proteinExistence type="predicted"/>
<feature type="compositionally biased region" description="Basic and acidic residues" evidence="1">
    <location>
        <begin position="32"/>
        <end position="62"/>
    </location>
</feature>
<protein>
    <submittedName>
        <fullName evidence="2">Uncharacterized protein</fullName>
    </submittedName>
</protein>
<dbReference type="AlphaFoldDB" id="L9WX18"/>
<evidence type="ECO:0000313" key="2">
    <source>
        <dbReference type="EMBL" id="ELY53962.1"/>
    </source>
</evidence>
<accession>L9WX18</accession>
<sequence length="74" mass="8668">MCPRTPGPLEYSIRRGRPIEPRTKRHRAKRGTVHEEKRLERAKNDTERRADSGFRRENDGFRDGVTPDCQGSYL</sequence>
<dbReference type="Proteomes" id="UP000011531">
    <property type="component" value="Unassembled WGS sequence"/>
</dbReference>
<evidence type="ECO:0000313" key="3">
    <source>
        <dbReference type="Proteomes" id="UP000011531"/>
    </source>
</evidence>
<organism evidence="2 3">
    <name type="scientific">Natronococcus jeotgali DSM 18795</name>
    <dbReference type="NCBI Taxonomy" id="1227498"/>
    <lineage>
        <taxon>Archaea</taxon>
        <taxon>Methanobacteriati</taxon>
        <taxon>Methanobacteriota</taxon>
        <taxon>Stenosarchaea group</taxon>
        <taxon>Halobacteria</taxon>
        <taxon>Halobacteriales</taxon>
        <taxon>Natrialbaceae</taxon>
        <taxon>Natronococcus</taxon>
    </lineage>
</organism>
<evidence type="ECO:0000256" key="1">
    <source>
        <dbReference type="SAM" id="MobiDB-lite"/>
    </source>
</evidence>
<dbReference type="EMBL" id="AOIA01000142">
    <property type="protein sequence ID" value="ELY53962.1"/>
    <property type="molecule type" value="Genomic_DNA"/>
</dbReference>
<feature type="region of interest" description="Disordered" evidence="1">
    <location>
        <begin position="1"/>
        <end position="74"/>
    </location>
</feature>